<evidence type="ECO:0000313" key="3">
    <source>
        <dbReference type="Proteomes" id="UP000032025"/>
    </source>
</evidence>
<dbReference type="EMBL" id="BBJS01000076">
    <property type="protein sequence ID" value="GAN15898.1"/>
    <property type="molecule type" value="Genomic_DNA"/>
</dbReference>
<evidence type="ECO:0000256" key="1">
    <source>
        <dbReference type="SAM" id="MobiDB-lite"/>
    </source>
</evidence>
<accession>A0A0C9NML9</accession>
<evidence type="ECO:0000313" key="2">
    <source>
        <dbReference type="EMBL" id="GAN15898.1"/>
    </source>
</evidence>
<name>A0A0C9NML9_SPHPI</name>
<organism evidence="2 3">
    <name type="scientific">Sphingomonas paucimobilis NBRC 13935</name>
    <dbReference type="NCBI Taxonomy" id="1219050"/>
    <lineage>
        <taxon>Bacteria</taxon>
        <taxon>Pseudomonadati</taxon>
        <taxon>Pseudomonadota</taxon>
        <taxon>Alphaproteobacteria</taxon>
        <taxon>Sphingomonadales</taxon>
        <taxon>Sphingomonadaceae</taxon>
        <taxon>Sphingomonas</taxon>
    </lineage>
</organism>
<dbReference type="SUPFAM" id="SSF46785">
    <property type="entry name" value="Winged helix' DNA-binding domain"/>
    <property type="match status" value="1"/>
</dbReference>
<dbReference type="Proteomes" id="UP000032025">
    <property type="component" value="Unassembled WGS sequence"/>
</dbReference>
<dbReference type="AlphaFoldDB" id="A0A0C9NML9"/>
<dbReference type="InterPro" id="IPR036390">
    <property type="entry name" value="WH_DNA-bd_sf"/>
</dbReference>
<comment type="caution">
    <text evidence="2">The sequence shown here is derived from an EMBL/GenBank/DDBJ whole genome shotgun (WGS) entry which is preliminary data.</text>
</comment>
<sequence>MSVKSPRASALLHVLVARIGQHNAVVASQSVLAKLMGCNRRTIVRAIQDLVEGRWIEVRQIGDRGTVNAYVVNDRVAWHGPREGLRYSLFSATVILAESEQPDGGELGQQEPLRKLPRLFPGERQLAGGEGEPPPSEPSLPGMEPDLPAMLEPADRGPMDEPQSIGSLTGTLLGRLGDA</sequence>
<dbReference type="RefSeq" id="WP_122973185.1">
    <property type="nucleotide sequence ID" value="NZ_BBJS01000076.1"/>
</dbReference>
<keyword evidence="3" id="KW-1185">Reference proteome</keyword>
<proteinExistence type="predicted"/>
<gene>
    <name evidence="2" type="ORF">SP6_76_00010</name>
</gene>
<dbReference type="Pfam" id="PF13730">
    <property type="entry name" value="HTH_36"/>
    <property type="match status" value="1"/>
</dbReference>
<reference evidence="2 3" key="1">
    <citation type="submission" date="2014-08" db="EMBL/GenBank/DDBJ databases">
        <title>Whole genome shotgun sequence of Sphingomonas paucimobilis NBRC 13935.</title>
        <authorList>
            <person name="Hosoyama A."/>
            <person name="Hashimoto M."/>
            <person name="Hosoyama Y."/>
            <person name="Noguchi M."/>
            <person name="Uohara A."/>
            <person name="Ohji S."/>
            <person name="Katano-Makiyama Y."/>
            <person name="Ichikawa N."/>
            <person name="Kimura A."/>
            <person name="Yamazoe A."/>
            <person name="Fujita N."/>
        </authorList>
    </citation>
    <scope>NUCLEOTIDE SEQUENCE [LARGE SCALE GENOMIC DNA]</scope>
    <source>
        <strain evidence="2 3">NBRC 13935</strain>
    </source>
</reference>
<feature type="compositionally biased region" description="Low complexity" evidence="1">
    <location>
        <begin position="166"/>
        <end position="179"/>
    </location>
</feature>
<feature type="region of interest" description="Disordered" evidence="1">
    <location>
        <begin position="122"/>
        <end position="179"/>
    </location>
</feature>
<protein>
    <submittedName>
        <fullName evidence="2">DNA, contig: SP676</fullName>
    </submittedName>
</protein>